<dbReference type="EMBL" id="NAJO01000010">
    <property type="protein sequence ID" value="OQO09292.1"/>
    <property type="molecule type" value="Genomic_DNA"/>
</dbReference>
<sequence length="111" mass="12500">MEIVHGWVQRLDGVIASHRQTANSLLQPPRRVALTSRMEDLLGEAANLESDTKQVWRDADGRVKELEKTCIELAAMHNDVTGKCKDMADFLKLMWPVIVEAIEEEGVEALM</sequence>
<evidence type="ECO:0000313" key="2">
    <source>
        <dbReference type="Proteomes" id="UP000192596"/>
    </source>
</evidence>
<gene>
    <name evidence="1" type="ORF">B0A48_04690</name>
</gene>
<organism evidence="1 2">
    <name type="scientific">Cryoendolithus antarcticus</name>
    <dbReference type="NCBI Taxonomy" id="1507870"/>
    <lineage>
        <taxon>Eukaryota</taxon>
        <taxon>Fungi</taxon>
        <taxon>Dikarya</taxon>
        <taxon>Ascomycota</taxon>
        <taxon>Pezizomycotina</taxon>
        <taxon>Dothideomycetes</taxon>
        <taxon>Dothideomycetidae</taxon>
        <taxon>Cladosporiales</taxon>
        <taxon>Cladosporiaceae</taxon>
        <taxon>Cryoendolithus</taxon>
    </lineage>
</organism>
<dbReference type="InParanoid" id="A0A1V8TDK6"/>
<comment type="caution">
    <text evidence="1">The sequence shown here is derived from an EMBL/GenBank/DDBJ whole genome shotgun (WGS) entry which is preliminary data.</text>
</comment>
<name>A0A1V8TDK6_9PEZI</name>
<keyword evidence="2" id="KW-1185">Reference proteome</keyword>
<proteinExistence type="predicted"/>
<dbReference type="Proteomes" id="UP000192596">
    <property type="component" value="Unassembled WGS sequence"/>
</dbReference>
<dbReference type="AlphaFoldDB" id="A0A1V8TDK6"/>
<reference evidence="2" key="1">
    <citation type="submission" date="2017-03" db="EMBL/GenBank/DDBJ databases">
        <title>Genomes of endolithic fungi from Antarctica.</title>
        <authorList>
            <person name="Coleine C."/>
            <person name="Masonjones S."/>
            <person name="Stajich J.E."/>
        </authorList>
    </citation>
    <scope>NUCLEOTIDE SEQUENCE [LARGE SCALE GENOMIC DNA]</scope>
    <source>
        <strain evidence="2">CCFEE 5527</strain>
    </source>
</reference>
<protein>
    <submittedName>
        <fullName evidence="1">Uncharacterized protein</fullName>
    </submittedName>
</protein>
<accession>A0A1V8TDK6</accession>
<evidence type="ECO:0000313" key="1">
    <source>
        <dbReference type="EMBL" id="OQO09292.1"/>
    </source>
</evidence>